<reference evidence="2" key="1">
    <citation type="submission" date="2020-12" db="EMBL/GenBank/DDBJ databases">
        <title>Metabolic potential, ecology and presence of endohyphal bacteria is reflected in genomic diversity of Mucoromycotina.</title>
        <authorList>
            <person name="Muszewska A."/>
            <person name="Okrasinska A."/>
            <person name="Steczkiewicz K."/>
            <person name="Drgas O."/>
            <person name="Orlowska M."/>
            <person name="Perlinska-Lenart U."/>
            <person name="Aleksandrzak-Piekarczyk T."/>
            <person name="Szatraj K."/>
            <person name="Zielenkiewicz U."/>
            <person name="Pilsyk S."/>
            <person name="Malc E."/>
            <person name="Mieczkowski P."/>
            <person name="Kruszewska J.S."/>
            <person name="Biernat P."/>
            <person name="Pawlowska J."/>
        </authorList>
    </citation>
    <scope>NUCLEOTIDE SEQUENCE</scope>
    <source>
        <strain evidence="2">WA0000067209</strain>
    </source>
</reference>
<dbReference type="PANTHER" id="PTHR41813:SF2">
    <property type="entry name" value="REGULATOR PAB1642, PUTATIVE (AFU_ORTHOLOGUE AFUA_3G11955)-RELATED"/>
    <property type="match status" value="1"/>
</dbReference>
<dbReference type="InterPro" id="IPR053261">
    <property type="entry name" value="Polyketide-peptide_reg"/>
</dbReference>
<dbReference type="AlphaFoldDB" id="A0A8H7Q5V2"/>
<gene>
    <name evidence="2" type="ORF">INT43_002553</name>
</gene>
<dbReference type="InterPro" id="IPR004305">
    <property type="entry name" value="Thiaminase-2/PQQC"/>
</dbReference>
<dbReference type="OrthoDB" id="37730at2759"/>
<dbReference type="Pfam" id="PF03070">
    <property type="entry name" value="TENA_THI-4"/>
    <property type="match status" value="1"/>
</dbReference>
<dbReference type="PANTHER" id="PTHR41813">
    <property type="entry name" value="REGULATOR PAB1642, PUTATIVE (AFU_ORTHOLOGUE AFUA_3G11955)-RELATED"/>
    <property type="match status" value="1"/>
</dbReference>
<organism evidence="2 3">
    <name type="scientific">Mortierella isabellina</name>
    <name type="common">Filamentous fungus</name>
    <name type="synonym">Umbelopsis isabellina</name>
    <dbReference type="NCBI Taxonomy" id="91625"/>
    <lineage>
        <taxon>Eukaryota</taxon>
        <taxon>Fungi</taxon>
        <taxon>Fungi incertae sedis</taxon>
        <taxon>Mucoromycota</taxon>
        <taxon>Mucoromycotina</taxon>
        <taxon>Umbelopsidomycetes</taxon>
        <taxon>Umbelopsidales</taxon>
        <taxon>Umbelopsidaceae</taxon>
        <taxon>Umbelopsis</taxon>
    </lineage>
</organism>
<accession>A0A8H7Q5V2</accession>
<evidence type="ECO:0000313" key="2">
    <source>
        <dbReference type="EMBL" id="KAG2186115.1"/>
    </source>
</evidence>
<keyword evidence="3" id="KW-1185">Reference proteome</keyword>
<dbReference type="Gene3D" id="1.20.910.10">
    <property type="entry name" value="Heme oxygenase-like"/>
    <property type="match status" value="1"/>
</dbReference>
<dbReference type="GO" id="GO:0006772">
    <property type="term" value="P:thiamine metabolic process"/>
    <property type="evidence" value="ECO:0007669"/>
    <property type="project" value="UniProtKB-ARBA"/>
</dbReference>
<evidence type="ECO:0000259" key="1">
    <source>
        <dbReference type="Pfam" id="PF03070"/>
    </source>
</evidence>
<dbReference type="CDD" id="cd19357">
    <property type="entry name" value="TenA_E_At3g16990-like"/>
    <property type="match status" value="1"/>
</dbReference>
<sequence length="240" mass="27776">MLTEQLLALDPDSYYAATEHQLLEEIGSLQLPPKNMRAWMVQDKFYTSGYINMLAKMMDRLPTQAQGTEADSDGIANEQDITKRLYKNLSFAHENIIREASFFDNLIKRYESPSTPDNINSLTQDYVDFQQRVTEESDSQLGEAVILLWAMERVFYDAWSYAGSLLKDIPASDNDSEHIKTIRELVDNWTSPDFKEFVDECAFHVNALPVDSAGQMDSYEQVFRDMLVFEQKFWDLAYEI</sequence>
<feature type="domain" description="Thiaminase-2/PQQC" evidence="1">
    <location>
        <begin position="17"/>
        <end position="239"/>
    </location>
</feature>
<name>A0A8H7Q5V2_MORIS</name>
<proteinExistence type="predicted"/>
<dbReference type="SUPFAM" id="SSF48613">
    <property type="entry name" value="Heme oxygenase-like"/>
    <property type="match status" value="1"/>
</dbReference>
<evidence type="ECO:0000313" key="3">
    <source>
        <dbReference type="Proteomes" id="UP000654370"/>
    </source>
</evidence>
<dbReference type="Proteomes" id="UP000654370">
    <property type="component" value="Unassembled WGS sequence"/>
</dbReference>
<dbReference type="InterPro" id="IPR016084">
    <property type="entry name" value="Haem_Oase-like_multi-hlx"/>
</dbReference>
<dbReference type="EMBL" id="JAEPQZ010000001">
    <property type="protein sequence ID" value="KAG2186115.1"/>
    <property type="molecule type" value="Genomic_DNA"/>
</dbReference>
<comment type="caution">
    <text evidence="2">The sequence shown here is derived from an EMBL/GenBank/DDBJ whole genome shotgun (WGS) entry which is preliminary data.</text>
</comment>
<protein>
    <recommendedName>
        <fullName evidence="1">Thiaminase-2/PQQC domain-containing protein</fullName>
    </recommendedName>
</protein>